<keyword evidence="3" id="KW-1185">Reference proteome</keyword>
<evidence type="ECO:0000313" key="2">
    <source>
        <dbReference type="EMBL" id="MBB6347468.1"/>
    </source>
</evidence>
<dbReference type="Proteomes" id="UP000583800">
    <property type="component" value="Unassembled WGS sequence"/>
</dbReference>
<feature type="region of interest" description="Disordered" evidence="1">
    <location>
        <begin position="64"/>
        <end position="85"/>
    </location>
</feature>
<feature type="region of interest" description="Disordered" evidence="1">
    <location>
        <begin position="1"/>
        <end position="23"/>
    </location>
</feature>
<organism evidence="2 3">
    <name type="scientific">Nonomuraea muscovyensis</name>
    <dbReference type="NCBI Taxonomy" id="1124761"/>
    <lineage>
        <taxon>Bacteria</taxon>
        <taxon>Bacillati</taxon>
        <taxon>Actinomycetota</taxon>
        <taxon>Actinomycetes</taxon>
        <taxon>Streptosporangiales</taxon>
        <taxon>Streptosporangiaceae</taxon>
        <taxon>Nonomuraea</taxon>
    </lineage>
</organism>
<dbReference type="RefSeq" id="WP_185085404.1">
    <property type="nucleotide sequence ID" value="NZ_JACHJB010000002.1"/>
</dbReference>
<dbReference type="AlphaFoldDB" id="A0A7X0C3E6"/>
<reference evidence="2 3" key="1">
    <citation type="submission" date="2020-08" db="EMBL/GenBank/DDBJ databases">
        <title>Sequencing the genomes of 1000 actinobacteria strains.</title>
        <authorList>
            <person name="Klenk H.-P."/>
        </authorList>
    </citation>
    <scope>NUCLEOTIDE SEQUENCE [LARGE SCALE GENOMIC DNA]</scope>
    <source>
        <strain evidence="2 3">DSM 45913</strain>
    </source>
</reference>
<comment type="caution">
    <text evidence="2">The sequence shown here is derived from an EMBL/GenBank/DDBJ whole genome shotgun (WGS) entry which is preliminary data.</text>
</comment>
<accession>A0A7X0C3E6</accession>
<dbReference type="EMBL" id="JACHJB010000002">
    <property type="protein sequence ID" value="MBB6347468.1"/>
    <property type="molecule type" value="Genomic_DNA"/>
</dbReference>
<feature type="compositionally biased region" description="Low complexity" evidence="1">
    <location>
        <begin position="69"/>
        <end position="85"/>
    </location>
</feature>
<proteinExistence type="predicted"/>
<sequence length="85" mass="9020">MTRKAPSPRTSRPVCRTRTSRGGSHRVIVIVSRNPNGPIPVKASTRPSPAFQALVSTIHSRCRGQSVSRANTRSGGAATRTAAPM</sequence>
<name>A0A7X0C3E6_9ACTN</name>
<gene>
    <name evidence="2" type="ORF">FHU36_004013</name>
</gene>
<evidence type="ECO:0000256" key="1">
    <source>
        <dbReference type="SAM" id="MobiDB-lite"/>
    </source>
</evidence>
<evidence type="ECO:0000313" key="3">
    <source>
        <dbReference type="Proteomes" id="UP000583800"/>
    </source>
</evidence>
<protein>
    <submittedName>
        <fullName evidence="2">Uncharacterized protein</fullName>
    </submittedName>
</protein>